<evidence type="ECO:0000256" key="6">
    <source>
        <dbReference type="ARBA" id="ARBA00022679"/>
    </source>
</evidence>
<dbReference type="PRINTS" id="PR00958">
    <property type="entry name" value="HOMSERKINASE"/>
</dbReference>
<proteinExistence type="inferred from homology"/>
<feature type="domain" description="GHMP kinase N-terminal" evidence="14">
    <location>
        <begin position="63"/>
        <end position="145"/>
    </location>
</feature>
<dbReference type="Gene3D" id="3.30.70.890">
    <property type="entry name" value="GHMP kinase, C-terminal domain"/>
    <property type="match status" value="1"/>
</dbReference>
<evidence type="ECO:0000256" key="4">
    <source>
        <dbReference type="ARBA" id="ARBA00017858"/>
    </source>
</evidence>
<dbReference type="Pfam" id="PF00288">
    <property type="entry name" value="GHMP_kinases_N"/>
    <property type="match status" value="1"/>
</dbReference>
<dbReference type="SUPFAM" id="SSF55060">
    <property type="entry name" value="GHMP Kinase, C-terminal domain"/>
    <property type="match status" value="1"/>
</dbReference>
<dbReference type="EC" id="2.7.1.39" evidence="3 13"/>
<keyword evidence="9 13" id="KW-0418">Kinase</keyword>
<keyword evidence="7 13" id="KW-0791">Threonine biosynthesis</keyword>
<dbReference type="Pfam" id="PF08544">
    <property type="entry name" value="GHMP_kinases_C"/>
    <property type="match status" value="1"/>
</dbReference>
<dbReference type="PROSITE" id="PS00627">
    <property type="entry name" value="GHMP_KINASES_ATP"/>
    <property type="match status" value="1"/>
</dbReference>
<name>A0ABT9YAQ7_9FIRM</name>
<protein>
    <recommendedName>
        <fullName evidence="4 13">Homoserine kinase</fullName>
        <shortName evidence="13">HK</shortName>
        <shortName evidence="13">HSK</shortName>
        <ecNumber evidence="3 13">2.7.1.39</ecNumber>
    </recommendedName>
</protein>
<dbReference type="NCBIfam" id="TIGR00191">
    <property type="entry name" value="thrB"/>
    <property type="match status" value="1"/>
</dbReference>
<evidence type="ECO:0000256" key="9">
    <source>
        <dbReference type="ARBA" id="ARBA00022777"/>
    </source>
</evidence>
<organism evidence="16 17">
    <name type="scientific">Pectinatus haikarae</name>
    <dbReference type="NCBI Taxonomy" id="349096"/>
    <lineage>
        <taxon>Bacteria</taxon>
        <taxon>Bacillati</taxon>
        <taxon>Bacillota</taxon>
        <taxon>Negativicutes</taxon>
        <taxon>Selenomonadales</taxon>
        <taxon>Selenomonadaceae</taxon>
        <taxon>Pectinatus</taxon>
    </lineage>
</organism>
<dbReference type="NCBIfam" id="NF002288">
    <property type="entry name" value="PRK01212.1-4"/>
    <property type="match status" value="1"/>
</dbReference>
<dbReference type="GO" id="GO:0004413">
    <property type="term" value="F:homoserine kinase activity"/>
    <property type="evidence" value="ECO:0007669"/>
    <property type="project" value="UniProtKB-EC"/>
</dbReference>
<dbReference type="PIRSF" id="PIRSF000676">
    <property type="entry name" value="Homoser_kin"/>
    <property type="match status" value="1"/>
</dbReference>
<evidence type="ECO:0000256" key="7">
    <source>
        <dbReference type="ARBA" id="ARBA00022697"/>
    </source>
</evidence>
<feature type="domain" description="GHMP kinase C-terminal" evidence="15">
    <location>
        <begin position="218"/>
        <end position="281"/>
    </location>
</feature>
<dbReference type="InterPro" id="IPR006203">
    <property type="entry name" value="GHMP_knse_ATP-bd_CS"/>
</dbReference>
<comment type="catalytic activity">
    <reaction evidence="11 13">
        <text>L-homoserine + ATP = O-phospho-L-homoserine + ADP + H(+)</text>
        <dbReference type="Rhea" id="RHEA:13985"/>
        <dbReference type="ChEBI" id="CHEBI:15378"/>
        <dbReference type="ChEBI" id="CHEBI:30616"/>
        <dbReference type="ChEBI" id="CHEBI:57476"/>
        <dbReference type="ChEBI" id="CHEBI:57590"/>
        <dbReference type="ChEBI" id="CHEBI:456216"/>
        <dbReference type="EC" id="2.7.1.39"/>
    </reaction>
</comment>
<keyword evidence="8 13" id="KW-0547">Nucleotide-binding</keyword>
<evidence type="ECO:0000259" key="15">
    <source>
        <dbReference type="Pfam" id="PF08544"/>
    </source>
</evidence>
<keyword evidence="10 13" id="KW-0067">ATP-binding</keyword>
<evidence type="ECO:0000259" key="14">
    <source>
        <dbReference type="Pfam" id="PF00288"/>
    </source>
</evidence>
<dbReference type="PANTHER" id="PTHR20861:SF1">
    <property type="entry name" value="HOMOSERINE KINASE"/>
    <property type="match status" value="1"/>
</dbReference>
<reference evidence="16 17" key="1">
    <citation type="submission" date="2023-07" db="EMBL/GenBank/DDBJ databases">
        <title>Genomic Encyclopedia of Type Strains, Phase IV (KMG-IV): sequencing the most valuable type-strain genomes for metagenomic binning, comparative biology and taxonomic classification.</title>
        <authorList>
            <person name="Goeker M."/>
        </authorList>
    </citation>
    <scope>NUCLEOTIDE SEQUENCE [LARGE SCALE GENOMIC DNA]</scope>
    <source>
        <strain evidence="16 17">DSM 16980</strain>
    </source>
</reference>
<comment type="subcellular location">
    <subcellularLocation>
        <location evidence="13">Cytoplasm</location>
    </subcellularLocation>
</comment>
<evidence type="ECO:0000256" key="11">
    <source>
        <dbReference type="ARBA" id="ARBA00049375"/>
    </source>
</evidence>
<comment type="function">
    <text evidence="12 13">Catalyzes the ATP-dependent phosphorylation of L-homoserine to L-homoserine phosphate.</text>
</comment>
<dbReference type="InterPro" id="IPR020568">
    <property type="entry name" value="Ribosomal_Su5_D2-typ_SF"/>
</dbReference>
<gene>
    <name evidence="13" type="primary">thrB</name>
    <name evidence="16" type="ORF">J2S01_002636</name>
</gene>
<dbReference type="EMBL" id="JAUSUE010000023">
    <property type="protein sequence ID" value="MDQ0204902.1"/>
    <property type="molecule type" value="Genomic_DNA"/>
</dbReference>
<evidence type="ECO:0000256" key="2">
    <source>
        <dbReference type="ARBA" id="ARBA00007370"/>
    </source>
</evidence>
<feature type="binding site" evidence="13">
    <location>
        <begin position="92"/>
        <end position="102"/>
    </location>
    <ligand>
        <name>ATP</name>
        <dbReference type="ChEBI" id="CHEBI:30616"/>
    </ligand>
</feature>
<dbReference type="Gene3D" id="3.30.230.10">
    <property type="match status" value="1"/>
</dbReference>
<dbReference type="InterPro" id="IPR013750">
    <property type="entry name" value="GHMP_kinase_C_dom"/>
</dbReference>
<keyword evidence="5 13" id="KW-0028">Amino-acid biosynthesis</keyword>
<evidence type="ECO:0000256" key="5">
    <source>
        <dbReference type="ARBA" id="ARBA00022605"/>
    </source>
</evidence>
<accession>A0ABT9YAQ7</accession>
<evidence type="ECO:0000313" key="17">
    <source>
        <dbReference type="Proteomes" id="UP001239167"/>
    </source>
</evidence>
<comment type="similarity">
    <text evidence="2 13">Belongs to the GHMP kinase family. Homoserine kinase subfamily.</text>
</comment>
<keyword evidence="13" id="KW-0963">Cytoplasm</keyword>
<evidence type="ECO:0000256" key="12">
    <source>
        <dbReference type="ARBA" id="ARBA00049954"/>
    </source>
</evidence>
<dbReference type="InterPro" id="IPR006204">
    <property type="entry name" value="GHMP_kinase_N_dom"/>
</dbReference>
<evidence type="ECO:0000256" key="8">
    <source>
        <dbReference type="ARBA" id="ARBA00022741"/>
    </source>
</evidence>
<evidence type="ECO:0000313" key="16">
    <source>
        <dbReference type="EMBL" id="MDQ0204902.1"/>
    </source>
</evidence>
<evidence type="ECO:0000256" key="1">
    <source>
        <dbReference type="ARBA" id="ARBA00005015"/>
    </source>
</evidence>
<dbReference type="InterPro" id="IPR014721">
    <property type="entry name" value="Ribsml_uS5_D2-typ_fold_subgr"/>
</dbReference>
<keyword evidence="6 13" id="KW-0808">Transferase</keyword>
<comment type="pathway">
    <text evidence="1 13">Amino-acid biosynthesis; L-threonine biosynthesis; L-threonine from L-aspartate: step 4/5.</text>
</comment>
<comment type="caution">
    <text evidence="16">The sequence shown here is derived from an EMBL/GenBank/DDBJ whole genome shotgun (WGS) entry which is preliminary data.</text>
</comment>
<dbReference type="HAMAP" id="MF_00384">
    <property type="entry name" value="Homoser_kinase"/>
    <property type="match status" value="1"/>
</dbReference>
<dbReference type="InterPro" id="IPR000870">
    <property type="entry name" value="Homoserine_kinase"/>
</dbReference>
<dbReference type="SUPFAM" id="SSF54211">
    <property type="entry name" value="Ribosomal protein S5 domain 2-like"/>
    <property type="match status" value="1"/>
</dbReference>
<sequence length="304" mass="32512">MNKSETVKVQVPATTANCGPGFDALGIACNIYNELELTLLRENKLEIEISGEGTGYLPENDKNLIWKVVKSVVEKTDAAYEGAQIKMHNNIPLSRGLGSSAAAIVAGITAANCALGEPFDRQSVLEMATALEGHPDNVAPAIFGGMTVSLCEQNVVKTLSFLPKIDLKMIVAVPEFFLSTKKARKALPEFVSMSDAVFNVAHVSSLIAAMCTGNIDVLSHSFNDKLHQPYRADLIPGMYEVFDAAKAAGALGTAISGAGPSLIAFAVHEEEQIGRAMVAAFSKYQVDSHYLILDIDNKGARRIN</sequence>
<evidence type="ECO:0000256" key="3">
    <source>
        <dbReference type="ARBA" id="ARBA00012078"/>
    </source>
</evidence>
<evidence type="ECO:0000256" key="10">
    <source>
        <dbReference type="ARBA" id="ARBA00022840"/>
    </source>
</evidence>
<dbReference type="PANTHER" id="PTHR20861">
    <property type="entry name" value="HOMOSERINE/4-DIPHOSPHOCYTIDYL-2-C-METHYL-D-ERYTHRITOL KINASE"/>
    <property type="match status" value="1"/>
</dbReference>
<keyword evidence="17" id="KW-1185">Reference proteome</keyword>
<evidence type="ECO:0000256" key="13">
    <source>
        <dbReference type="HAMAP-Rule" id="MF_00384"/>
    </source>
</evidence>
<dbReference type="Proteomes" id="UP001239167">
    <property type="component" value="Unassembled WGS sequence"/>
</dbReference>
<dbReference type="InterPro" id="IPR036554">
    <property type="entry name" value="GHMP_kinase_C_sf"/>
</dbReference>